<proteinExistence type="inferred from homology"/>
<dbReference type="GO" id="GO:0005886">
    <property type="term" value="C:plasma membrane"/>
    <property type="evidence" value="ECO:0007669"/>
    <property type="project" value="UniProtKB-SubCell"/>
</dbReference>
<evidence type="ECO:0000256" key="9">
    <source>
        <dbReference type="HAMAP-Rule" id="MF_01942"/>
    </source>
</evidence>
<keyword evidence="8 9" id="KW-0012">Acyltransferase</keyword>
<evidence type="ECO:0000313" key="12">
    <source>
        <dbReference type="Proteomes" id="UP000295212"/>
    </source>
</evidence>
<dbReference type="InterPro" id="IPR011920">
    <property type="entry name" value="Lipid_A_LpxL_LpxP"/>
</dbReference>
<evidence type="ECO:0000256" key="10">
    <source>
        <dbReference type="SAM" id="MobiDB-lite"/>
    </source>
</evidence>
<dbReference type="GO" id="GO:0009245">
    <property type="term" value="P:lipid A biosynthetic process"/>
    <property type="evidence" value="ECO:0007669"/>
    <property type="project" value="InterPro"/>
</dbReference>
<evidence type="ECO:0000256" key="6">
    <source>
        <dbReference type="ARBA" id="ARBA00022989"/>
    </source>
</evidence>
<comment type="caution">
    <text evidence="11">The sequence shown here is derived from an EMBL/GenBank/DDBJ whole genome shotgun (WGS) entry which is preliminary data.</text>
</comment>
<keyword evidence="7 9" id="KW-0472">Membrane</keyword>
<dbReference type="UniPathway" id="UPA00030"/>
<keyword evidence="1 9" id="KW-1003">Cell membrane</keyword>
<dbReference type="GO" id="GO:0036104">
    <property type="term" value="P:Kdo2-lipid A biosynthetic process"/>
    <property type="evidence" value="ECO:0007669"/>
    <property type="project" value="UniProtKB-UniRule"/>
</dbReference>
<evidence type="ECO:0000313" key="11">
    <source>
        <dbReference type="EMBL" id="TDR52222.1"/>
    </source>
</evidence>
<comment type="pathway">
    <text evidence="9">Glycolipid biosynthesis; KDO(2)-lipid A biosynthesis; KDO(2)-lipid A from CMP-3-deoxy-D-manno-octulosonate and lipid IV(A): step 3/4.</text>
</comment>
<sequence length="317" mass="36626">MGRTDRRTTGSRMSRDDTPQTPFAHPRYWPTWLAIVAMHVVAWLPWRLKLWVGRGIGLAAWRLARRRRHITETNIRLCFPDLDEPRQRRLVRETFIANGIGIVETATGWCRDPEHLRHRVTFLGQQHRARLQAEGRGALILGIHFSTLDLGAALHALYFRADAVQRPHDNPLFDRFMSRARTPYFDAVLDRHDLRGVVRRIKAGHGVWYSPDQDFGRDASVFAPFFGIPAATVRMTARIARMTGAPVIPLIFHRNPDDRTYTLEYLPPLEGFPSGDEVADATRINAVIEAAIRRHPEQYLWLHRRFKTRPPGEPKLY</sequence>
<keyword evidence="2 9" id="KW-0997">Cell inner membrane</keyword>
<dbReference type="GO" id="GO:0008913">
    <property type="term" value="F:Kdo2-lipid IVA acyltransferase activity"/>
    <property type="evidence" value="ECO:0007669"/>
    <property type="project" value="UniProtKB-EC"/>
</dbReference>
<comment type="similarity">
    <text evidence="9">Belongs to the LpxL/LpxM/LpxP family.</text>
</comment>
<evidence type="ECO:0000256" key="8">
    <source>
        <dbReference type="ARBA" id="ARBA00023315"/>
    </source>
</evidence>
<accession>A0A4R6ZJ48</accession>
<evidence type="ECO:0000256" key="2">
    <source>
        <dbReference type="ARBA" id="ARBA00022519"/>
    </source>
</evidence>
<dbReference type="InterPro" id="IPR004960">
    <property type="entry name" value="LipA_acyltrans"/>
</dbReference>
<keyword evidence="3 9" id="KW-0808">Transferase</keyword>
<comment type="function">
    <text evidence="9">Catalyzes the transfer of an acyl chain from an acyl-[acyl-carrier-protein] (ACP) to a Kdo(2)-lipid IV(A) to form a Kdo(2)-(acyl)-lipid IV(A).</text>
</comment>
<name>A0A4R6ZJ48_9GAMM</name>
<reference evidence="11 12" key="1">
    <citation type="submission" date="2019-03" db="EMBL/GenBank/DDBJ databases">
        <title>Genomic Encyclopedia of Type Strains, Phase III (KMG-III): the genomes of soil and plant-associated and newly described type strains.</title>
        <authorList>
            <person name="Whitman W."/>
        </authorList>
    </citation>
    <scope>NUCLEOTIDE SEQUENCE [LARGE SCALE GENOMIC DNA]</scope>
    <source>
        <strain evidence="11 12">CECT 5797</strain>
    </source>
</reference>
<evidence type="ECO:0000256" key="1">
    <source>
        <dbReference type="ARBA" id="ARBA00022475"/>
    </source>
</evidence>
<comment type="catalytic activity">
    <reaction evidence="9">
        <text>an alpha-Kdo-(2-&gt;4)-alpha-Kdo-(2-&gt;6)-lipid IVA + a fatty acyl-[ACP] = an alpha-Kdo-(2-&gt;4)-alpha-Kdo-(2-&gt;6)-(acyl)-lipid IVA + holo-[ACP]</text>
        <dbReference type="Rhea" id="RHEA:69396"/>
        <dbReference type="Rhea" id="RHEA-COMP:9685"/>
        <dbReference type="Rhea" id="RHEA-COMP:14125"/>
        <dbReference type="ChEBI" id="CHEBI:64479"/>
        <dbReference type="ChEBI" id="CHEBI:138651"/>
        <dbReference type="ChEBI" id="CHEBI:176429"/>
        <dbReference type="ChEBI" id="CHEBI:176430"/>
        <dbReference type="EC" id="2.3.1.241"/>
    </reaction>
</comment>
<dbReference type="NCBIfam" id="TIGR02207">
    <property type="entry name" value="lipid_A_htrB"/>
    <property type="match status" value="1"/>
</dbReference>
<evidence type="ECO:0000256" key="4">
    <source>
        <dbReference type="ARBA" id="ARBA00022692"/>
    </source>
</evidence>
<dbReference type="EC" id="2.3.1.241" evidence="9"/>
<dbReference type="Proteomes" id="UP000295212">
    <property type="component" value="Unassembled WGS sequence"/>
</dbReference>
<comment type="pathway">
    <text evidence="9">Bacterial outer membrane biogenesis; lipopolysaccharide biosynthesis.</text>
</comment>
<dbReference type="AlphaFoldDB" id="A0A4R6ZJ48"/>
<dbReference type="PANTHER" id="PTHR30606:SF9">
    <property type="entry name" value="LIPID A BIOSYNTHESIS LAUROYLTRANSFERASE"/>
    <property type="match status" value="1"/>
</dbReference>
<dbReference type="HAMAP" id="MF_01942">
    <property type="entry name" value="Lipid_A_LpxL_LpxP"/>
    <property type="match status" value="1"/>
</dbReference>
<keyword evidence="4 9" id="KW-0812">Transmembrane</keyword>
<organism evidence="11 12">
    <name type="scientific">Halomonas ventosae</name>
    <dbReference type="NCBI Taxonomy" id="229007"/>
    <lineage>
        <taxon>Bacteria</taxon>
        <taxon>Pseudomonadati</taxon>
        <taxon>Pseudomonadota</taxon>
        <taxon>Gammaproteobacteria</taxon>
        <taxon>Oceanospirillales</taxon>
        <taxon>Halomonadaceae</taxon>
        <taxon>Halomonas</taxon>
    </lineage>
</organism>
<dbReference type="Pfam" id="PF03279">
    <property type="entry name" value="Lip_A_acyltrans"/>
    <property type="match status" value="1"/>
</dbReference>
<keyword evidence="5 9" id="KW-0448">Lipopolysaccharide biosynthesis</keyword>
<comment type="subcellular location">
    <subcellularLocation>
        <location evidence="9">Cell inner membrane</location>
        <topology evidence="9">Single-pass membrane protein</topology>
    </subcellularLocation>
</comment>
<evidence type="ECO:0000256" key="5">
    <source>
        <dbReference type="ARBA" id="ARBA00022985"/>
    </source>
</evidence>
<feature type="short sequence motif" description="HXXXXD motif" evidence="9">
    <location>
        <begin position="144"/>
        <end position="149"/>
    </location>
</feature>
<dbReference type="UniPathway" id="UPA00360">
    <property type="reaction ID" value="UER00485"/>
</dbReference>
<feature type="region of interest" description="Disordered" evidence="10">
    <location>
        <begin position="1"/>
        <end position="20"/>
    </location>
</feature>
<evidence type="ECO:0000256" key="7">
    <source>
        <dbReference type="ARBA" id="ARBA00023136"/>
    </source>
</evidence>
<gene>
    <name evidence="9" type="primary">lpxL</name>
    <name evidence="11" type="ORF">DFP85_1132</name>
</gene>
<dbReference type="CDD" id="cd07984">
    <property type="entry name" value="LPLAT_LABLAT-like"/>
    <property type="match status" value="1"/>
</dbReference>
<dbReference type="GO" id="GO:0009103">
    <property type="term" value="P:lipopolysaccharide biosynthetic process"/>
    <property type="evidence" value="ECO:0007669"/>
    <property type="project" value="UniProtKB-UniRule"/>
</dbReference>
<dbReference type="EMBL" id="SNZJ01000013">
    <property type="protein sequence ID" value="TDR52222.1"/>
    <property type="molecule type" value="Genomic_DNA"/>
</dbReference>
<keyword evidence="6 9" id="KW-1133">Transmembrane helix</keyword>
<dbReference type="PIRSF" id="PIRSF026649">
    <property type="entry name" value="MsbB"/>
    <property type="match status" value="1"/>
</dbReference>
<evidence type="ECO:0000256" key="3">
    <source>
        <dbReference type="ARBA" id="ARBA00022679"/>
    </source>
</evidence>
<feature type="compositionally biased region" description="Basic and acidic residues" evidence="10">
    <location>
        <begin position="1"/>
        <end position="18"/>
    </location>
</feature>
<protein>
    <recommendedName>
        <fullName evidence="9">Lipid A biosynthesis acyltransferase</fullName>
        <ecNumber evidence="9">2.3.1.241</ecNumber>
    </recommendedName>
    <alternativeName>
        <fullName evidence="9">Kdo(2)-lipid IV(A) acyltransferase</fullName>
    </alternativeName>
</protein>
<dbReference type="PANTHER" id="PTHR30606">
    <property type="entry name" value="LIPID A BIOSYNTHESIS LAUROYL ACYLTRANSFERASE"/>
    <property type="match status" value="1"/>
</dbReference>